<dbReference type="Proteomes" id="UP001140949">
    <property type="component" value="Unassembled WGS sequence"/>
</dbReference>
<evidence type="ECO:0000313" key="2">
    <source>
        <dbReference type="EMBL" id="KAJ6828700.1"/>
    </source>
</evidence>
<dbReference type="AlphaFoldDB" id="A0AAX6GIZ9"/>
<reference evidence="2" key="2">
    <citation type="submission" date="2023-04" db="EMBL/GenBank/DDBJ databases">
        <authorList>
            <person name="Bruccoleri R.E."/>
            <person name="Oakeley E.J."/>
            <person name="Faust A.-M."/>
            <person name="Dessus-Babus S."/>
            <person name="Altorfer M."/>
            <person name="Burckhardt D."/>
            <person name="Oertli M."/>
            <person name="Naumann U."/>
            <person name="Petersen F."/>
            <person name="Wong J."/>
        </authorList>
    </citation>
    <scope>NUCLEOTIDE SEQUENCE</scope>
    <source>
        <strain evidence="2">GSM-AAB239-AS_SAM_17_03QT</strain>
        <tissue evidence="2">Leaf</tissue>
    </source>
</reference>
<evidence type="ECO:0000256" key="1">
    <source>
        <dbReference type="SAM" id="MobiDB-lite"/>
    </source>
</evidence>
<name>A0AAX6GIZ9_IRIPA</name>
<gene>
    <name evidence="2" type="ORF">M6B38_360675</name>
</gene>
<sequence length="193" mass="20534">MGSLIETIQKKRFLIPSMPYKDELPISSSSSQSSKAEQLGGLIGIGIRKRISSFSVNIQPCLASTASSAWAFRKSRSMPSLGELAGGGGDQEVVGAKLGVAAVEEADLRQGRRDERGGDRAPRPPQQGDPQARPLQAARGDREAPPPRADGPVGAAAHVDPRAVPLRLLQLRQQLRPRRQGAAGGQHVIIDLQ</sequence>
<reference evidence="2" key="1">
    <citation type="journal article" date="2023" name="GigaByte">
        <title>Genome assembly of the bearded iris, Iris pallida Lam.</title>
        <authorList>
            <person name="Bruccoleri R.E."/>
            <person name="Oakeley E.J."/>
            <person name="Faust A.M.E."/>
            <person name="Altorfer M."/>
            <person name="Dessus-Babus S."/>
            <person name="Burckhardt D."/>
            <person name="Oertli M."/>
            <person name="Naumann U."/>
            <person name="Petersen F."/>
            <person name="Wong J."/>
        </authorList>
    </citation>
    <scope>NUCLEOTIDE SEQUENCE</scope>
    <source>
        <strain evidence="2">GSM-AAB239-AS_SAM_17_03QT</strain>
    </source>
</reference>
<dbReference type="PANTHER" id="PTHR35714">
    <property type="entry name" value="OS02G0715300 PROTEIN"/>
    <property type="match status" value="1"/>
</dbReference>
<feature type="compositionally biased region" description="Basic and acidic residues" evidence="1">
    <location>
        <begin position="106"/>
        <end position="122"/>
    </location>
</feature>
<organism evidence="2 3">
    <name type="scientific">Iris pallida</name>
    <name type="common">Sweet iris</name>
    <dbReference type="NCBI Taxonomy" id="29817"/>
    <lineage>
        <taxon>Eukaryota</taxon>
        <taxon>Viridiplantae</taxon>
        <taxon>Streptophyta</taxon>
        <taxon>Embryophyta</taxon>
        <taxon>Tracheophyta</taxon>
        <taxon>Spermatophyta</taxon>
        <taxon>Magnoliopsida</taxon>
        <taxon>Liliopsida</taxon>
        <taxon>Asparagales</taxon>
        <taxon>Iridaceae</taxon>
        <taxon>Iridoideae</taxon>
        <taxon>Irideae</taxon>
        <taxon>Iris</taxon>
    </lineage>
</organism>
<dbReference type="EMBL" id="JANAVB010018998">
    <property type="protein sequence ID" value="KAJ6828700.1"/>
    <property type="molecule type" value="Genomic_DNA"/>
</dbReference>
<comment type="caution">
    <text evidence="2">The sequence shown here is derived from an EMBL/GenBank/DDBJ whole genome shotgun (WGS) entry which is preliminary data.</text>
</comment>
<keyword evidence="3" id="KW-1185">Reference proteome</keyword>
<feature type="region of interest" description="Disordered" evidence="1">
    <location>
        <begin position="105"/>
        <end position="162"/>
    </location>
</feature>
<evidence type="ECO:0000313" key="3">
    <source>
        <dbReference type="Proteomes" id="UP001140949"/>
    </source>
</evidence>
<accession>A0AAX6GIZ9</accession>
<protein>
    <submittedName>
        <fullName evidence="2">Uncharacterized protein</fullName>
    </submittedName>
</protein>
<proteinExistence type="predicted"/>
<dbReference type="PANTHER" id="PTHR35714:SF1">
    <property type="entry name" value="OS02G0715300 PROTEIN"/>
    <property type="match status" value="1"/>
</dbReference>